<accession>A0A382T8B4</accession>
<reference evidence="1" key="1">
    <citation type="submission" date="2018-05" db="EMBL/GenBank/DDBJ databases">
        <authorList>
            <person name="Lanie J.A."/>
            <person name="Ng W.-L."/>
            <person name="Kazmierczak K.M."/>
            <person name="Andrzejewski T.M."/>
            <person name="Davidsen T.M."/>
            <person name="Wayne K.J."/>
            <person name="Tettelin H."/>
            <person name="Glass J.I."/>
            <person name="Rusch D."/>
            <person name="Podicherti R."/>
            <person name="Tsui H.-C.T."/>
            <person name="Winkler M.E."/>
        </authorList>
    </citation>
    <scope>NUCLEOTIDE SEQUENCE</scope>
</reference>
<name>A0A382T8B4_9ZZZZ</name>
<protein>
    <submittedName>
        <fullName evidence="1">Uncharacterized protein</fullName>
    </submittedName>
</protein>
<sequence length="25" mass="2700">MKTITTIVLSILLFASLRAAPTKPN</sequence>
<gene>
    <name evidence="1" type="ORF">METZ01_LOCUS370869</name>
</gene>
<dbReference type="EMBL" id="UINC01134459">
    <property type="protein sequence ID" value="SVD18015.1"/>
    <property type="molecule type" value="Genomic_DNA"/>
</dbReference>
<dbReference type="AlphaFoldDB" id="A0A382T8B4"/>
<evidence type="ECO:0000313" key="1">
    <source>
        <dbReference type="EMBL" id="SVD18015.1"/>
    </source>
</evidence>
<feature type="non-terminal residue" evidence="1">
    <location>
        <position position="25"/>
    </location>
</feature>
<organism evidence="1">
    <name type="scientific">marine metagenome</name>
    <dbReference type="NCBI Taxonomy" id="408172"/>
    <lineage>
        <taxon>unclassified sequences</taxon>
        <taxon>metagenomes</taxon>
        <taxon>ecological metagenomes</taxon>
    </lineage>
</organism>
<proteinExistence type="predicted"/>